<accession>A0A3B0C2Z2</accession>
<dbReference type="Proteomes" id="UP000276603">
    <property type="component" value="Unassembled WGS sequence"/>
</dbReference>
<reference evidence="1 2" key="1">
    <citation type="submission" date="2018-10" db="EMBL/GenBank/DDBJ databases">
        <title>Ulvibacterium marinum gen. nov., sp. nov., a novel marine bacterium of the family Flavobacteriaceae, isolated from a culture of the green alga Ulva prolifera.</title>
        <authorList>
            <person name="Zhang Z."/>
        </authorList>
    </citation>
    <scope>NUCLEOTIDE SEQUENCE [LARGE SCALE GENOMIC DNA]</scope>
    <source>
        <strain evidence="1 2">CCMM003</strain>
    </source>
</reference>
<protein>
    <submittedName>
        <fullName evidence="1">Uncharacterized protein</fullName>
    </submittedName>
</protein>
<name>A0A3B0C2Z2_9FLAO</name>
<evidence type="ECO:0000313" key="2">
    <source>
        <dbReference type="Proteomes" id="UP000276603"/>
    </source>
</evidence>
<dbReference type="OrthoDB" id="1179049at2"/>
<sequence length="114" mass="13149">MKLTVKNLKVILVLVILGFGLGIYLQDLEHRKSTAHAWKANRYNLSRFNKITEYNKKMTSRNWRRMKDSIALQLDTLMILKFRREVDSLNALEGKNANIQRAGSTIATSLLSNK</sequence>
<keyword evidence="2" id="KW-1185">Reference proteome</keyword>
<dbReference type="AlphaFoldDB" id="A0A3B0C2Z2"/>
<dbReference type="EMBL" id="RBCJ01000003">
    <property type="protein sequence ID" value="RKN79500.1"/>
    <property type="molecule type" value="Genomic_DNA"/>
</dbReference>
<evidence type="ECO:0000313" key="1">
    <source>
        <dbReference type="EMBL" id="RKN79500.1"/>
    </source>
</evidence>
<comment type="caution">
    <text evidence="1">The sequence shown here is derived from an EMBL/GenBank/DDBJ whole genome shotgun (WGS) entry which is preliminary data.</text>
</comment>
<organism evidence="1 2">
    <name type="scientific">Ulvibacterium marinum</name>
    <dbReference type="NCBI Taxonomy" id="2419782"/>
    <lineage>
        <taxon>Bacteria</taxon>
        <taxon>Pseudomonadati</taxon>
        <taxon>Bacteroidota</taxon>
        <taxon>Flavobacteriia</taxon>
        <taxon>Flavobacteriales</taxon>
        <taxon>Flavobacteriaceae</taxon>
        <taxon>Ulvibacterium</taxon>
    </lineage>
</organism>
<proteinExistence type="predicted"/>
<dbReference type="RefSeq" id="WP_120712313.1">
    <property type="nucleotide sequence ID" value="NZ_CANMKH010000001.1"/>
</dbReference>
<gene>
    <name evidence="1" type="ORF">D7Z94_14435</name>
</gene>